<feature type="domain" description="RAP" evidence="2">
    <location>
        <begin position="1276"/>
        <end position="1336"/>
    </location>
</feature>
<feature type="compositionally biased region" description="Low complexity" evidence="1">
    <location>
        <begin position="166"/>
        <end position="197"/>
    </location>
</feature>
<feature type="region of interest" description="Disordered" evidence="1">
    <location>
        <begin position="810"/>
        <end position="844"/>
    </location>
</feature>
<dbReference type="InterPro" id="IPR013584">
    <property type="entry name" value="RAP"/>
</dbReference>
<feature type="compositionally biased region" description="Pro residues" evidence="1">
    <location>
        <begin position="831"/>
        <end position="840"/>
    </location>
</feature>
<feature type="compositionally biased region" description="Acidic residues" evidence="1">
    <location>
        <begin position="1232"/>
        <end position="1241"/>
    </location>
</feature>
<dbReference type="GO" id="GO:0003723">
    <property type="term" value="F:RNA binding"/>
    <property type="evidence" value="ECO:0007669"/>
    <property type="project" value="TreeGrafter"/>
</dbReference>
<feature type="compositionally biased region" description="Basic residues" evidence="1">
    <location>
        <begin position="246"/>
        <end position="256"/>
    </location>
</feature>
<feature type="region of interest" description="Disordered" evidence="1">
    <location>
        <begin position="245"/>
        <end position="346"/>
    </location>
</feature>
<sequence>MAHKNFQGTSPLASSRGWRCVQPALPQFAARRLGRATAETLTTHPTGSPAASLFPCCASSFGLPRFPGASNSAHGKRAALNEGGLGARQRRTSVCNHSSLRSSSCSSNGTGHPKPSAPATTHAGRRLQAGAQRAGLQARRQPDRTGQGFRPSEAATPVPEEQRAESSGSGSSSGNGSSSSSGGSPRSSSSAGTPRSGQRSGARRPGDPPVVTAAAAAAAAVAAEVEATAASEVTAVTAVAIAAAPGHRHRHRHHHGDTHVGGGGSNRGSHRTDWGDVVTAGSVDTSLGTSPGASFGHDSRRSSHRPDADGSGGGRGGGRGWSGQGRRGGGGGGGGGAAASRTAAAEPRRINQAIVAAGSRRRPEEILRVVEQYGGQFNHVNVATALHRLGSCGLQPGSLELRQLLADPRVGKLLRLAEQHMSSFAGHEAVNCLWALAKLGYHHHHQHRPGGGEQQADVHGGSGGENGGDNGRGCSGGDVLLEGLSAQVAASLQDDFSSEAVAKSLWALGRLGHHPGESLLRGLVGRLLAVLPAARPQEVSNCLLGLAKLGWSPGADCLDRVTRGSVAKIREFKPQELSNTLWSLAKLNHRDEQLQQEIFQQALEQLPGFNSQNIANLVWASATMGLRLEGTGGGGGGGGGEGGGEDGVNKQQQQPQQPQRGLLPEPLLRKCCEQATAMLHTFSHQELSNLLWAVAKLGYVHQPLLAAAAASAAGQLEAEGGEGGRPRHRHRLWSSQAVSNIIWAYATLGVQPGAEFLGQVCRHVSCCAPSYRWQELANTAWALATLGHRDAAALAAVEREVVARMREAEAAGVEAGEGTAAGGQHGRRRPQPVPSSPAPSPAAEELRTQHISNLLWAYATLQHPAPAAFNTLLPLLQRRLPDCSEQEISNSLWAAARAGVYDGALMDVVAGHLCAHRLPYLKPQELANVAWSYSQLRHAHRPLFDGLVEQAVSYMSYGSCSTRSVPSGNSSRHRSGAAAGGGGGGTSLKMQELASLCAATGTFGWRYPVLVQAVQRLLGALCQQYTGTGSHRMKGDEWSSLAQQQPSPAAAAASSDPGSREWEPEAGQQQQQLAAAAASQQQQQQQQQRVKARDLCTLAWGLSLVGGCGPVVWGRLVGLLGAVLEEQGGGELLLGGGIADEELAQLYQAYLHAQLDHPPALLAAGPPGLLLEGEQAWRWISVQGAQVSSFQREVSEALDGLGLSHTVELLTDDGNFSIDLAVMGELEVVVEAETETETEAEAEARGQLPAGAAEQSRATSSSGKRTTTTAQQLIRLAVEADGPWHFTSNSRQPLGTTLCRRRCLEARGWVVVSVPYWRWYDIPPGDLQGREALLAELMRGAGLGQVLEAAAAVKGSFKRA</sequence>
<dbReference type="GO" id="GO:0000963">
    <property type="term" value="P:mitochondrial RNA processing"/>
    <property type="evidence" value="ECO:0007669"/>
    <property type="project" value="TreeGrafter"/>
</dbReference>
<dbReference type="InterPro" id="IPR058917">
    <property type="entry name" value="RESC6_dom"/>
</dbReference>
<feature type="compositionally biased region" description="Low complexity" evidence="1">
    <location>
        <begin position="98"/>
        <end position="107"/>
    </location>
</feature>
<evidence type="ECO:0000259" key="2">
    <source>
        <dbReference type="PROSITE" id="PS51286"/>
    </source>
</evidence>
<feature type="compositionally biased region" description="Polar residues" evidence="1">
    <location>
        <begin position="282"/>
        <end position="292"/>
    </location>
</feature>
<feature type="region of interest" description="Disordered" evidence="1">
    <location>
        <begin position="964"/>
        <end position="984"/>
    </location>
</feature>
<comment type="caution">
    <text evidence="3">The sequence shown here is derived from an EMBL/GenBank/DDBJ whole genome shotgun (WGS) entry which is preliminary data.</text>
</comment>
<dbReference type="PANTHER" id="PTHR21228">
    <property type="entry name" value="FAST LEU-RICH DOMAIN-CONTAINING"/>
    <property type="match status" value="1"/>
</dbReference>
<feature type="compositionally biased region" description="Basic and acidic residues" evidence="1">
    <location>
        <begin position="297"/>
        <end position="308"/>
    </location>
</feature>
<feature type="compositionally biased region" description="Low complexity" evidence="1">
    <location>
        <begin position="651"/>
        <end position="663"/>
    </location>
</feature>
<proteinExistence type="predicted"/>
<feature type="compositionally biased region" description="Gly residues" evidence="1">
    <location>
        <begin position="630"/>
        <end position="646"/>
    </location>
</feature>
<feature type="region of interest" description="Disordered" evidence="1">
    <location>
        <begin position="1033"/>
        <end position="1067"/>
    </location>
</feature>
<feature type="compositionally biased region" description="Gly residues" evidence="1">
    <location>
        <begin position="310"/>
        <end position="337"/>
    </location>
</feature>
<dbReference type="Proteomes" id="UP001165080">
    <property type="component" value="Unassembled WGS sequence"/>
</dbReference>
<dbReference type="GO" id="GO:0009507">
    <property type="term" value="C:chloroplast"/>
    <property type="evidence" value="ECO:0007669"/>
    <property type="project" value="GOC"/>
</dbReference>
<keyword evidence="4" id="KW-1185">Reference proteome</keyword>
<gene>
    <name evidence="3" type="primary">PLESTB000602</name>
    <name evidence="3" type="ORF">PLESTB_000278600</name>
</gene>
<feature type="region of interest" description="Disordered" evidence="1">
    <location>
        <begin position="444"/>
        <end position="472"/>
    </location>
</feature>
<name>A0A9W6EZ35_9CHLO</name>
<evidence type="ECO:0000313" key="4">
    <source>
        <dbReference type="Proteomes" id="UP001165080"/>
    </source>
</evidence>
<dbReference type="GO" id="GO:1901259">
    <property type="term" value="P:chloroplast rRNA processing"/>
    <property type="evidence" value="ECO:0007669"/>
    <property type="project" value="TreeGrafter"/>
</dbReference>
<protein>
    <recommendedName>
        <fullName evidence="2">RAP domain-containing protein</fullName>
    </recommendedName>
</protein>
<dbReference type="GO" id="GO:0035770">
    <property type="term" value="C:ribonucleoprotein granule"/>
    <property type="evidence" value="ECO:0007669"/>
    <property type="project" value="TreeGrafter"/>
</dbReference>
<feature type="compositionally biased region" description="Low complexity" evidence="1">
    <location>
        <begin position="1039"/>
        <end position="1057"/>
    </location>
</feature>
<evidence type="ECO:0000256" key="1">
    <source>
        <dbReference type="SAM" id="MobiDB-lite"/>
    </source>
</evidence>
<dbReference type="InterPro" id="IPR050870">
    <property type="entry name" value="FAST_kinase"/>
</dbReference>
<evidence type="ECO:0000313" key="3">
    <source>
        <dbReference type="EMBL" id="GLC49711.1"/>
    </source>
</evidence>
<feature type="compositionally biased region" description="Low complexity" evidence="1">
    <location>
        <begin position="126"/>
        <end position="139"/>
    </location>
</feature>
<dbReference type="GO" id="GO:0044528">
    <property type="term" value="P:regulation of mitochondrial mRNA stability"/>
    <property type="evidence" value="ECO:0007669"/>
    <property type="project" value="TreeGrafter"/>
</dbReference>
<reference evidence="3 4" key="1">
    <citation type="journal article" date="2023" name="Commun. Biol.">
        <title>Reorganization of the ancestral sex-determining regions during the evolution of trioecy in Pleodorina starrii.</title>
        <authorList>
            <person name="Takahashi K."/>
            <person name="Suzuki S."/>
            <person name="Kawai-Toyooka H."/>
            <person name="Yamamoto K."/>
            <person name="Hamaji T."/>
            <person name="Ootsuki R."/>
            <person name="Yamaguchi H."/>
            <person name="Kawachi M."/>
            <person name="Higashiyama T."/>
            <person name="Nozaki H."/>
        </authorList>
    </citation>
    <scope>NUCLEOTIDE SEQUENCE [LARGE SCALE GENOMIC DNA]</scope>
    <source>
        <strain evidence="3 4">NIES-4479</strain>
    </source>
</reference>
<dbReference type="Pfam" id="PF08373">
    <property type="entry name" value="RAP"/>
    <property type="match status" value="1"/>
</dbReference>
<feature type="region of interest" description="Disordered" evidence="1">
    <location>
        <begin position="629"/>
        <end position="663"/>
    </location>
</feature>
<feature type="compositionally biased region" description="Gly residues" evidence="1">
    <location>
        <begin position="460"/>
        <end position="472"/>
    </location>
</feature>
<dbReference type="EMBL" id="BRXU01000002">
    <property type="protein sequence ID" value="GLC49711.1"/>
    <property type="molecule type" value="Genomic_DNA"/>
</dbReference>
<dbReference type="PROSITE" id="PS51286">
    <property type="entry name" value="RAP"/>
    <property type="match status" value="1"/>
</dbReference>
<dbReference type="PANTHER" id="PTHR21228:SF40">
    <property type="entry name" value="LD45607P"/>
    <property type="match status" value="1"/>
</dbReference>
<feature type="region of interest" description="Disordered" evidence="1">
    <location>
        <begin position="1232"/>
        <end position="1268"/>
    </location>
</feature>
<dbReference type="Pfam" id="PF26188">
    <property type="entry name" value="RESC6"/>
    <property type="match status" value="1"/>
</dbReference>
<feature type="compositionally biased region" description="Polar residues" evidence="1">
    <location>
        <begin position="1256"/>
        <end position="1268"/>
    </location>
</feature>
<organism evidence="3 4">
    <name type="scientific">Pleodorina starrii</name>
    <dbReference type="NCBI Taxonomy" id="330485"/>
    <lineage>
        <taxon>Eukaryota</taxon>
        <taxon>Viridiplantae</taxon>
        <taxon>Chlorophyta</taxon>
        <taxon>core chlorophytes</taxon>
        <taxon>Chlorophyceae</taxon>
        <taxon>CS clade</taxon>
        <taxon>Chlamydomonadales</taxon>
        <taxon>Volvocaceae</taxon>
        <taxon>Pleodorina</taxon>
    </lineage>
</organism>
<accession>A0A9W6EZ35</accession>
<dbReference type="GO" id="GO:0005759">
    <property type="term" value="C:mitochondrial matrix"/>
    <property type="evidence" value="ECO:0007669"/>
    <property type="project" value="TreeGrafter"/>
</dbReference>
<dbReference type="SMART" id="SM00952">
    <property type="entry name" value="RAP"/>
    <property type="match status" value="1"/>
</dbReference>
<feature type="region of interest" description="Disordered" evidence="1">
    <location>
        <begin position="81"/>
        <end position="210"/>
    </location>
</feature>